<dbReference type="NCBIfam" id="TIGR01136">
    <property type="entry name" value="cysKM"/>
    <property type="match status" value="1"/>
</dbReference>
<evidence type="ECO:0000256" key="6">
    <source>
        <dbReference type="ARBA" id="ARBA00022605"/>
    </source>
</evidence>
<dbReference type="Pfam" id="PF00291">
    <property type="entry name" value="PALP"/>
    <property type="match status" value="1"/>
</dbReference>
<dbReference type="NCBIfam" id="TIGR01139">
    <property type="entry name" value="cysK"/>
    <property type="match status" value="1"/>
</dbReference>
<feature type="modified residue" description="N6-(pyridoxal phosphate)lysine" evidence="12">
    <location>
        <position position="45"/>
    </location>
</feature>
<name>A0A7C8LKH2_9FIRM</name>
<comment type="catalytic activity">
    <reaction evidence="10 13">
        <text>O-acetyl-L-serine + hydrogen sulfide = L-cysteine + acetate</text>
        <dbReference type="Rhea" id="RHEA:14829"/>
        <dbReference type="ChEBI" id="CHEBI:29919"/>
        <dbReference type="ChEBI" id="CHEBI:30089"/>
        <dbReference type="ChEBI" id="CHEBI:35235"/>
        <dbReference type="ChEBI" id="CHEBI:58340"/>
        <dbReference type="EC" id="2.5.1.47"/>
    </reaction>
</comment>
<accession>A0A7C8LKH2</accession>
<keyword evidence="9 13" id="KW-0198">Cysteine biosynthesis</keyword>
<protein>
    <recommendedName>
        <fullName evidence="5 13">Cysteine synthase</fullName>
        <ecNumber evidence="4 13">2.5.1.47</ecNumber>
    </recommendedName>
</protein>
<dbReference type="PROSITE" id="PS00901">
    <property type="entry name" value="CYS_SYNTHASE"/>
    <property type="match status" value="1"/>
</dbReference>
<reference evidence="15 16" key="1">
    <citation type="submission" date="2019-12" db="EMBL/GenBank/DDBJ databases">
        <title>Defluviitalea raffinosedens, isolated from a biogas fermenter, genome sequencing and characterization.</title>
        <authorList>
            <person name="Rettenmaier R."/>
            <person name="Schneider M."/>
            <person name="Neuhaus K."/>
            <person name="Liebl W."/>
            <person name="Zverlov V."/>
        </authorList>
    </citation>
    <scope>NUCLEOTIDE SEQUENCE [LARGE SCALE GENOMIC DNA]</scope>
    <source>
        <strain evidence="15 16">249c-K6</strain>
    </source>
</reference>
<evidence type="ECO:0000256" key="13">
    <source>
        <dbReference type="RuleBase" id="RU003985"/>
    </source>
</evidence>
<dbReference type="UniPathway" id="UPA00136">
    <property type="reaction ID" value="UER00200"/>
</dbReference>
<dbReference type="PANTHER" id="PTHR10314">
    <property type="entry name" value="CYSTATHIONINE BETA-SYNTHASE"/>
    <property type="match status" value="1"/>
</dbReference>
<feature type="binding site" evidence="11">
    <location>
        <position position="75"/>
    </location>
    <ligand>
        <name>pyridoxal 5'-phosphate</name>
        <dbReference type="ChEBI" id="CHEBI:597326"/>
    </ligand>
</feature>
<evidence type="ECO:0000256" key="11">
    <source>
        <dbReference type="PIRSR" id="PIRSR605856-50"/>
    </source>
</evidence>
<dbReference type="FunFam" id="3.40.50.1100:FF:000003">
    <property type="entry name" value="Cystathionine beta-synthase"/>
    <property type="match status" value="1"/>
</dbReference>
<comment type="pathway">
    <text evidence="2">Amino-acid biosynthesis; L-cysteine biosynthesis; L-cysteine from L-serine: step 2/2.</text>
</comment>
<feature type="domain" description="Tryptophan synthase beta chain-like PALP" evidence="14">
    <location>
        <begin position="8"/>
        <end position="291"/>
    </location>
</feature>
<evidence type="ECO:0000256" key="1">
    <source>
        <dbReference type="ARBA" id="ARBA00001933"/>
    </source>
</evidence>
<dbReference type="RefSeq" id="WP_158740549.1">
    <property type="nucleotide sequence ID" value="NZ_JAFBEP010000011.1"/>
</dbReference>
<dbReference type="Gene3D" id="3.40.50.1100">
    <property type="match status" value="2"/>
</dbReference>
<dbReference type="InterPro" id="IPR005859">
    <property type="entry name" value="CysK"/>
</dbReference>
<keyword evidence="6 13" id="KW-0028">Amino-acid biosynthesis</keyword>
<evidence type="ECO:0000256" key="4">
    <source>
        <dbReference type="ARBA" id="ARBA00012681"/>
    </source>
</evidence>
<dbReference type="InterPro" id="IPR050214">
    <property type="entry name" value="Cys_Synth/Cystath_Beta-Synth"/>
</dbReference>
<feature type="binding site" evidence="11">
    <location>
        <begin position="178"/>
        <end position="182"/>
    </location>
    <ligand>
        <name>pyridoxal 5'-phosphate</name>
        <dbReference type="ChEBI" id="CHEBI:597326"/>
    </ligand>
</feature>
<keyword evidence="16" id="KW-1185">Reference proteome</keyword>
<evidence type="ECO:0000256" key="12">
    <source>
        <dbReference type="PIRSR" id="PIRSR605856-51"/>
    </source>
</evidence>
<gene>
    <name evidence="15" type="primary">cysK</name>
    <name evidence="15" type="ORF">GND95_08860</name>
</gene>
<evidence type="ECO:0000256" key="9">
    <source>
        <dbReference type="ARBA" id="ARBA00023192"/>
    </source>
</evidence>
<dbReference type="CDD" id="cd01561">
    <property type="entry name" value="CBS_like"/>
    <property type="match status" value="1"/>
</dbReference>
<comment type="similarity">
    <text evidence="3 13">Belongs to the cysteine synthase/cystathionine beta-synthase family.</text>
</comment>
<dbReference type="AlphaFoldDB" id="A0A7C8LKH2"/>
<dbReference type="GO" id="GO:0006535">
    <property type="term" value="P:cysteine biosynthetic process from serine"/>
    <property type="evidence" value="ECO:0007669"/>
    <property type="project" value="UniProtKB-UniRule"/>
</dbReference>
<dbReference type="GO" id="GO:0004124">
    <property type="term" value="F:cysteine synthase activity"/>
    <property type="evidence" value="ECO:0007669"/>
    <property type="project" value="UniProtKB-UniRule"/>
</dbReference>
<dbReference type="Proteomes" id="UP000483018">
    <property type="component" value="Unassembled WGS sequence"/>
</dbReference>
<dbReference type="SUPFAM" id="SSF53686">
    <property type="entry name" value="Tryptophan synthase beta subunit-like PLP-dependent enzymes"/>
    <property type="match status" value="1"/>
</dbReference>
<dbReference type="EC" id="2.5.1.47" evidence="4 13"/>
<dbReference type="InterPro" id="IPR001926">
    <property type="entry name" value="TrpB-like_PALP"/>
</dbReference>
<evidence type="ECO:0000313" key="16">
    <source>
        <dbReference type="Proteomes" id="UP000483018"/>
    </source>
</evidence>
<comment type="caution">
    <text evidence="15">The sequence shown here is derived from an EMBL/GenBank/DDBJ whole genome shotgun (WGS) entry which is preliminary data.</text>
</comment>
<proteinExistence type="inferred from homology"/>
<comment type="cofactor">
    <cofactor evidence="1 11 13">
        <name>pyridoxal 5'-phosphate</name>
        <dbReference type="ChEBI" id="CHEBI:597326"/>
    </cofactor>
</comment>
<keyword evidence="8 11" id="KW-0663">Pyridoxal phosphate</keyword>
<evidence type="ECO:0000256" key="3">
    <source>
        <dbReference type="ARBA" id="ARBA00007103"/>
    </source>
</evidence>
<dbReference type="OrthoDB" id="9808024at2"/>
<dbReference type="InterPro" id="IPR001216">
    <property type="entry name" value="P-phosphate_BS"/>
</dbReference>
<sequence>MSKVYNSITELIGNTPIVRLNKLVDADSADVYVKLEWYNPGSSVKDRIALNMIEAAEKAGKIKPGDTIVEPTSGNTGIGLAMIGAAKGYKVVLTMPETMSLERRKLLKAFGAELYLTPGAEGMTGAINKAKELVEKEGYFMPQQFENPANPEIHRQTTAKEILEAMGTDLDAFVSGVGTGGTITGCGQVLKEAIPNIEIVAVEPAKSAVLSGEKKGPHLIQGIGAGFVPQVLDTKIYDSIEKIADEEALETARRMAKEEGILVGISSGAAVAAALKVAKRLGKGKKVLAISPSYGERYLSTALFNQD</sequence>
<evidence type="ECO:0000256" key="8">
    <source>
        <dbReference type="ARBA" id="ARBA00022898"/>
    </source>
</evidence>
<dbReference type="InterPro" id="IPR005856">
    <property type="entry name" value="Cys_synth"/>
</dbReference>
<evidence type="ECO:0000259" key="14">
    <source>
        <dbReference type="Pfam" id="PF00291"/>
    </source>
</evidence>
<dbReference type="EMBL" id="WSLF01000007">
    <property type="protein sequence ID" value="KAE9633754.1"/>
    <property type="molecule type" value="Genomic_DNA"/>
</dbReference>
<evidence type="ECO:0000313" key="15">
    <source>
        <dbReference type="EMBL" id="KAE9633754.1"/>
    </source>
</evidence>
<feature type="binding site" evidence="11">
    <location>
        <position position="266"/>
    </location>
    <ligand>
        <name>pyridoxal 5'-phosphate</name>
        <dbReference type="ChEBI" id="CHEBI:597326"/>
    </ligand>
</feature>
<evidence type="ECO:0000256" key="10">
    <source>
        <dbReference type="ARBA" id="ARBA00047931"/>
    </source>
</evidence>
<evidence type="ECO:0000256" key="2">
    <source>
        <dbReference type="ARBA" id="ARBA00004962"/>
    </source>
</evidence>
<keyword evidence="7 13" id="KW-0808">Transferase</keyword>
<organism evidence="15 16">
    <name type="scientific">Defluviitalea raffinosedens</name>
    <dbReference type="NCBI Taxonomy" id="1450156"/>
    <lineage>
        <taxon>Bacteria</taxon>
        <taxon>Bacillati</taxon>
        <taxon>Bacillota</taxon>
        <taxon>Clostridia</taxon>
        <taxon>Lachnospirales</taxon>
        <taxon>Defluviitaleaceae</taxon>
        <taxon>Defluviitalea</taxon>
    </lineage>
</organism>
<dbReference type="InterPro" id="IPR036052">
    <property type="entry name" value="TrpB-like_PALP_sf"/>
</dbReference>
<dbReference type="FunFam" id="3.40.50.1100:FF:000118">
    <property type="entry name" value="Related to CYS4-cystathionine beta-synthase"/>
    <property type="match status" value="1"/>
</dbReference>
<evidence type="ECO:0000256" key="5">
    <source>
        <dbReference type="ARBA" id="ARBA00019371"/>
    </source>
</evidence>
<evidence type="ECO:0000256" key="7">
    <source>
        <dbReference type="ARBA" id="ARBA00022679"/>
    </source>
</evidence>